<proteinExistence type="predicted"/>
<keyword evidence="1" id="KW-0520">NAD</keyword>
<protein>
    <submittedName>
        <fullName evidence="4">Uncharacterized protein</fullName>
    </submittedName>
</protein>
<dbReference type="SUPFAM" id="SSF51735">
    <property type="entry name" value="NAD(P)-binding Rossmann-fold domains"/>
    <property type="match status" value="1"/>
</dbReference>
<dbReference type="Pfam" id="PF22725">
    <property type="entry name" value="GFO_IDH_MocA_C3"/>
    <property type="match status" value="1"/>
</dbReference>
<dbReference type="InterPro" id="IPR051450">
    <property type="entry name" value="Gfo/Idh/MocA_Oxidoreductases"/>
</dbReference>
<gene>
    <name evidence="4" type="ORF">A7J15_03905</name>
</gene>
<dbReference type="EMBL" id="LXMD01000021">
    <property type="protein sequence ID" value="OCG74685.1"/>
    <property type="molecule type" value="Genomic_DNA"/>
</dbReference>
<dbReference type="InterPro" id="IPR000683">
    <property type="entry name" value="Gfo/Idh/MocA-like_OxRdtase_N"/>
</dbReference>
<feature type="domain" description="GFO/IDH/MocA-like oxidoreductase" evidence="3">
    <location>
        <begin position="128"/>
        <end position="251"/>
    </location>
</feature>
<reference evidence="4 5" key="1">
    <citation type="submission" date="2016-05" db="EMBL/GenBank/DDBJ databases">
        <authorList>
            <person name="Lavstsen T."/>
            <person name="Jespersen J.S."/>
        </authorList>
    </citation>
    <scope>NUCLEOTIDE SEQUENCE [LARGE SCALE GENOMIC DNA]</scope>
    <source>
        <strain evidence="4 5">YLB-01</strain>
    </source>
</reference>
<evidence type="ECO:0000259" key="2">
    <source>
        <dbReference type="Pfam" id="PF01408"/>
    </source>
</evidence>
<sequence length="322" mass="34971">MRIFIAGHGSIAQRHMKNLAALAPSTEFVVQQSRHGRAVALPPNAKVVASPEEATARGIDAAVIATASAEHADALRHLIPASVPLYVEKPVLTSEIDAAEISQLMREVGYDAPSLVGCNLRYLPSLIKTRELITSGAVGRIVRAHLEAGQWLPDWRPERDYRASYSASSEAGGGVVLDLIHELDVARWMLGEFDRVQADLAQRSSLEIDSEDTAGILLSQRGGALAVVALDYVSRRPVRRYCFTGEEGTIVWDMPSKQLVITRATGIEQIRLDDDAFDVSTTYMRAMSEFLRAIDSGLQTSQPLSEGLSTLALALRAKKAAL</sequence>
<dbReference type="AlphaFoldDB" id="A0A1B9NDK0"/>
<accession>A0A1B9NDK0</accession>
<dbReference type="Proteomes" id="UP000093355">
    <property type="component" value="Unassembled WGS sequence"/>
</dbReference>
<keyword evidence="5" id="KW-1185">Reference proteome</keyword>
<dbReference type="RefSeq" id="WP_067024799.1">
    <property type="nucleotide sequence ID" value="NZ_CP038256.1"/>
</dbReference>
<dbReference type="Gene3D" id="3.40.50.720">
    <property type="entry name" value="NAD(P)-binding Rossmann-like Domain"/>
    <property type="match status" value="1"/>
</dbReference>
<dbReference type="SUPFAM" id="SSF55347">
    <property type="entry name" value="Glyceraldehyde-3-phosphate dehydrogenase-like, C-terminal domain"/>
    <property type="match status" value="1"/>
</dbReference>
<evidence type="ECO:0000259" key="3">
    <source>
        <dbReference type="Pfam" id="PF22725"/>
    </source>
</evidence>
<organism evidence="4 5">
    <name type="scientific">Microbacterium sediminis</name>
    <dbReference type="NCBI Taxonomy" id="904291"/>
    <lineage>
        <taxon>Bacteria</taxon>
        <taxon>Bacillati</taxon>
        <taxon>Actinomycetota</taxon>
        <taxon>Actinomycetes</taxon>
        <taxon>Micrococcales</taxon>
        <taxon>Microbacteriaceae</taxon>
        <taxon>Microbacterium</taxon>
    </lineage>
</organism>
<dbReference type="InterPro" id="IPR055170">
    <property type="entry name" value="GFO_IDH_MocA-like_dom"/>
</dbReference>
<dbReference type="GO" id="GO:0000166">
    <property type="term" value="F:nucleotide binding"/>
    <property type="evidence" value="ECO:0007669"/>
    <property type="project" value="InterPro"/>
</dbReference>
<dbReference type="PANTHER" id="PTHR43377">
    <property type="entry name" value="BILIVERDIN REDUCTASE A"/>
    <property type="match status" value="1"/>
</dbReference>
<feature type="domain" description="Gfo/Idh/MocA-like oxidoreductase N-terminal" evidence="2">
    <location>
        <begin position="1"/>
        <end position="108"/>
    </location>
</feature>
<dbReference type="Pfam" id="PF01408">
    <property type="entry name" value="GFO_IDH_MocA"/>
    <property type="match status" value="1"/>
</dbReference>
<evidence type="ECO:0000313" key="5">
    <source>
        <dbReference type="Proteomes" id="UP000093355"/>
    </source>
</evidence>
<dbReference type="InterPro" id="IPR036291">
    <property type="entry name" value="NAD(P)-bd_dom_sf"/>
</dbReference>
<name>A0A1B9NDK0_9MICO</name>
<comment type="caution">
    <text evidence="4">The sequence shown here is derived from an EMBL/GenBank/DDBJ whole genome shotgun (WGS) entry which is preliminary data.</text>
</comment>
<evidence type="ECO:0000256" key="1">
    <source>
        <dbReference type="ARBA" id="ARBA00023027"/>
    </source>
</evidence>
<dbReference type="OrthoDB" id="256869at2"/>
<dbReference type="Gene3D" id="3.30.360.10">
    <property type="entry name" value="Dihydrodipicolinate Reductase, domain 2"/>
    <property type="match status" value="1"/>
</dbReference>
<dbReference type="STRING" id="904291.A7J15_03905"/>
<evidence type="ECO:0000313" key="4">
    <source>
        <dbReference type="EMBL" id="OCG74685.1"/>
    </source>
</evidence>
<dbReference type="PANTHER" id="PTHR43377:SF1">
    <property type="entry name" value="BILIVERDIN REDUCTASE A"/>
    <property type="match status" value="1"/>
</dbReference>